<dbReference type="PANTHER" id="PTHR38436:SF1">
    <property type="entry name" value="ESTER CYCLASE"/>
    <property type="match status" value="1"/>
</dbReference>
<dbReference type="PANTHER" id="PTHR38436">
    <property type="entry name" value="POLYKETIDE CYCLASE SNOAL-LIKE DOMAIN"/>
    <property type="match status" value="1"/>
</dbReference>
<gene>
    <name evidence="1" type="ORF">GJR95_13555</name>
</gene>
<evidence type="ECO:0000313" key="1">
    <source>
        <dbReference type="EMBL" id="QHV95970.1"/>
    </source>
</evidence>
<dbReference type="Gene3D" id="3.10.450.50">
    <property type="match status" value="1"/>
</dbReference>
<keyword evidence="2" id="KW-1185">Reference proteome</keyword>
<dbReference type="RefSeq" id="WP_162386378.1">
    <property type="nucleotide sequence ID" value="NZ_CP045997.1"/>
</dbReference>
<organism evidence="1 2">
    <name type="scientific">Spirosoma endbachense</name>
    <dbReference type="NCBI Taxonomy" id="2666025"/>
    <lineage>
        <taxon>Bacteria</taxon>
        <taxon>Pseudomonadati</taxon>
        <taxon>Bacteroidota</taxon>
        <taxon>Cytophagia</taxon>
        <taxon>Cytophagales</taxon>
        <taxon>Cytophagaceae</taxon>
        <taxon>Spirosoma</taxon>
    </lineage>
</organism>
<dbReference type="KEGG" id="senf:GJR95_13555"/>
<evidence type="ECO:0000313" key="2">
    <source>
        <dbReference type="Proteomes" id="UP000464577"/>
    </source>
</evidence>
<protein>
    <submittedName>
        <fullName evidence="1">Ester cyclase</fullName>
    </submittedName>
</protein>
<dbReference type="Proteomes" id="UP000464577">
    <property type="component" value="Chromosome"/>
</dbReference>
<proteinExistence type="predicted"/>
<reference evidence="1 2" key="1">
    <citation type="submission" date="2019-11" db="EMBL/GenBank/DDBJ databases">
        <title>Spirosoma endbachense sp. nov., isolated from a natural salt meadow.</title>
        <authorList>
            <person name="Rojas J."/>
            <person name="Ambika Manirajan B."/>
            <person name="Ratering S."/>
            <person name="Suarez C."/>
            <person name="Geissler-Plaum R."/>
            <person name="Schnell S."/>
        </authorList>
    </citation>
    <scope>NUCLEOTIDE SEQUENCE [LARGE SCALE GENOMIC DNA]</scope>
    <source>
        <strain evidence="1 2">I-24</strain>
    </source>
</reference>
<dbReference type="Pfam" id="PF07366">
    <property type="entry name" value="SnoaL"/>
    <property type="match status" value="1"/>
</dbReference>
<dbReference type="AlphaFoldDB" id="A0A6P1VVV1"/>
<accession>A0A6P1VVV1</accession>
<dbReference type="EMBL" id="CP045997">
    <property type="protein sequence ID" value="QHV95970.1"/>
    <property type="molecule type" value="Genomic_DNA"/>
</dbReference>
<dbReference type="InterPro" id="IPR009959">
    <property type="entry name" value="Cyclase_SnoaL-like"/>
</dbReference>
<dbReference type="GO" id="GO:0030638">
    <property type="term" value="P:polyketide metabolic process"/>
    <property type="evidence" value="ECO:0007669"/>
    <property type="project" value="InterPro"/>
</dbReference>
<name>A0A6P1VVV1_9BACT</name>
<sequence length="137" mass="15440">MSVEANKAVVTRYWEDFWNQKQGDLISEITTEDLQLHFPPGQAHQPPSLKRWFETAQSAFPDVHFTMHDLIAEGDIVVCRWSYVATNTGGFLGHEATNLRVTDQGINMFRVENGKIAELWMSGDSLGLLHQLGVLPS</sequence>
<dbReference type="SUPFAM" id="SSF54427">
    <property type="entry name" value="NTF2-like"/>
    <property type="match status" value="1"/>
</dbReference>
<dbReference type="InterPro" id="IPR032710">
    <property type="entry name" value="NTF2-like_dom_sf"/>
</dbReference>